<dbReference type="Gene3D" id="3.30.40.250">
    <property type="match status" value="1"/>
</dbReference>
<dbReference type="EMBL" id="JACHGN010000009">
    <property type="protein sequence ID" value="MBB5134966.1"/>
    <property type="molecule type" value="Genomic_DNA"/>
</dbReference>
<dbReference type="Gene3D" id="3.30.160.660">
    <property type="match status" value="1"/>
</dbReference>
<dbReference type="Proteomes" id="UP000578449">
    <property type="component" value="Unassembled WGS sequence"/>
</dbReference>
<evidence type="ECO:0000313" key="2">
    <source>
        <dbReference type="EMBL" id="MBB5134966.1"/>
    </source>
</evidence>
<dbReference type="GO" id="GO:0016740">
    <property type="term" value="F:transferase activity"/>
    <property type="evidence" value="ECO:0007669"/>
    <property type="project" value="UniProtKB-KW"/>
</dbReference>
<dbReference type="InterPro" id="IPR027624">
    <property type="entry name" value="TOMM_cyclo_SagD"/>
</dbReference>
<reference evidence="2 3" key="1">
    <citation type="submission" date="2020-08" db="EMBL/GenBank/DDBJ databases">
        <title>Genomic Encyclopedia of Type Strains, Phase IV (KMG-IV): sequencing the most valuable type-strain genomes for metagenomic binning, comparative biology and taxonomic classification.</title>
        <authorList>
            <person name="Goeker M."/>
        </authorList>
    </citation>
    <scope>NUCLEOTIDE SEQUENCE [LARGE SCALE GENOMIC DNA]</scope>
    <source>
        <strain evidence="2 3">DSM 45615</strain>
    </source>
</reference>
<evidence type="ECO:0000313" key="3">
    <source>
        <dbReference type="Proteomes" id="UP000578449"/>
    </source>
</evidence>
<keyword evidence="2" id="KW-0808">Transferase</keyword>
<dbReference type="PROSITE" id="PS51664">
    <property type="entry name" value="YCAO"/>
    <property type="match status" value="1"/>
</dbReference>
<keyword evidence="3" id="KW-1185">Reference proteome</keyword>
<comment type="caution">
    <text evidence="2">The sequence shown here is derived from an EMBL/GenBank/DDBJ whole genome shotgun (WGS) entry which is preliminary data.</text>
</comment>
<dbReference type="PANTHER" id="PTHR37809:SF1">
    <property type="entry name" value="RIBOSOMAL PROTEIN S12 METHYLTHIOTRANSFERASE ACCESSORY FACTOR YCAO"/>
    <property type="match status" value="1"/>
</dbReference>
<dbReference type="GO" id="GO:0005840">
    <property type="term" value="C:ribosome"/>
    <property type="evidence" value="ECO:0007669"/>
    <property type="project" value="UniProtKB-KW"/>
</dbReference>
<feature type="domain" description="YcaO" evidence="1">
    <location>
        <begin position="55"/>
        <end position="452"/>
    </location>
</feature>
<protein>
    <submittedName>
        <fullName evidence="2">Ribosomal protein S12 methylthiotransferase accessory factor</fullName>
    </submittedName>
</protein>
<gene>
    <name evidence="2" type="ORF">HNP84_004700</name>
</gene>
<dbReference type="Pfam" id="PF02624">
    <property type="entry name" value="YcaO"/>
    <property type="match status" value="1"/>
</dbReference>
<accession>A0A840P8M2</accession>
<evidence type="ECO:0000259" key="1">
    <source>
        <dbReference type="PROSITE" id="PS51664"/>
    </source>
</evidence>
<dbReference type="InterPro" id="IPR003776">
    <property type="entry name" value="YcaO-like_dom"/>
</dbReference>
<keyword evidence="2" id="KW-0687">Ribonucleoprotein</keyword>
<dbReference type="RefSeq" id="WP_221336567.1">
    <property type="nucleotide sequence ID" value="NZ_BAABIX010000004.1"/>
</dbReference>
<name>A0A840P8M2_9ACTN</name>
<dbReference type="NCBIfam" id="TIGR03604">
    <property type="entry name" value="TOMM_cyclo_SagD"/>
    <property type="match status" value="1"/>
</dbReference>
<keyword evidence="2" id="KW-0689">Ribosomal protein</keyword>
<organism evidence="2 3">
    <name type="scientific">Thermocatellispora tengchongensis</name>
    <dbReference type="NCBI Taxonomy" id="1073253"/>
    <lineage>
        <taxon>Bacteria</taxon>
        <taxon>Bacillati</taxon>
        <taxon>Actinomycetota</taxon>
        <taxon>Actinomycetes</taxon>
        <taxon>Streptosporangiales</taxon>
        <taxon>Streptosporangiaceae</taxon>
        <taxon>Thermocatellispora</taxon>
    </lineage>
</organism>
<sequence>MTPLARLVDERTGLIRRLDRLDPEPWWPEGLTVCTAEVASPYRLLPWPADRVSTGTAFGDPLRAELSAAGEAVERYCGNFVPAGLRRAGHRDLREPALDPAALALYSPEQHAEPGFPFVPFTADLQVLWTPGTDLMTGGPAWLPASLVYVNYLTPPREDEPPVNYAMLAGIAAGPSPRAARTAALEEVIERDATVIWWANALPARPVTGAGHPLVPEDEPGWYRAAGAAGRCRYRVVAIPTVFEVAVLGVLLDDPETGVAALGVAARPDPAEAVAKALAEAVTLRRYALGLLDPDGEIWAAAEAGVIDVRVFKPYRADRAYAAAYRPDFRDVIDLGCHSQLWLDPSMRAHLGPITGPAPAVALADLPRVDGDPLDGYLKRVAAQGLGAYAADLTTPDVAAAGLSVARVIVPGAYSNAPAAFPFLGGRRLREDPARLGLAAAGSVNLVPLPHT</sequence>
<proteinExistence type="predicted"/>
<dbReference type="Gene3D" id="3.30.1330.230">
    <property type="match status" value="1"/>
</dbReference>
<dbReference type="PANTHER" id="PTHR37809">
    <property type="entry name" value="RIBOSOMAL PROTEIN S12 METHYLTHIOTRANSFERASE ACCESSORY FACTOR YCAO"/>
    <property type="match status" value="1"/>
</dbReference>
<dbReference type="AlphaFoldDB" id="A0A840P8M2"/>